<dbReference type="PANTHER" id="PTHR33193">
    <property type="entry name" value="DOMAIN PROTEIN, PUTATIVE (DUF3511)-RELATED"/>
    <property type="match status" value="1"/>
</dbReference>
<dbReference type="RefSeq" id="XP_022721757.1">
    <property type="nucleotide sequence ID" value="XM_022866022.1"/>
</dbReference>
<dbReference type="GeneID" id="111279125"/>
<keyword evidence="2" id="KW-1185">Reference proteome</keyword>
<gene>
    <name evidence="3" type="primary">LOC111279125</name>
</gene>
<dbReference type="OrthoDB" id="660385at2759"/>
<feature type="region of interest" description="Disordered" evidence="1">
    <location>
        <begin position="1"/>
        <end position="40"/>
    </location>
</feature>
<reference evidence="3" key="1">
    <citation type="submission" date="2025-08" db="UniProtKB">
        <authorList>
            <consortium name="RefSeq"/>
        </authorList>
    </citation>
    <scope>IDENTIFICATION</scope>
    <source>
        <tissue evidence="3">Fruit stalk</tissue>
    </source>
</reference>
<feature type="compositionally biased region" description="Basic and acidic residues" evidence="1">
    <location>
        <begin position="1"/>
        <end position="13"/>
    </location>
</feature>
<sequence>MADIAREMEDFKAANRTFGGSSNQPSLHRGSAPAPPPQPICLSTPSTCKDMDKYSRSYYNCNKSNVTWGDRDSELKRQRRVLKYKSYAVETRLKSSLVNGFRWMKNKYCAIVHGY</sequence>
<dbReference type="Proteomes" id="UP000515121">
    <property type="component" value="Unplaced"/>
</dbReference>
<accession>A0A6P5X1W1</accession>
<name>A0A6P5X1W1_DURZI</name>
<protein>
    <submittedName>
        <fullName evidence="3">Uncharacterized protein LOC111279125</fullName>
    </submittedName>
</protein>
<evidence type="ECO:0000313" key="3">
    <source>
        <dbReference type="RefSeq" id="XP_022721757.1"/>
    </source>
</evidence>
<dbReference type="InterPro" id="IPR021899">
    <property type="entry name" value="DUF3511"/>
</dbReference>
<dbReference type="PANTHER" id="PTHR33193:SF13">
    <property type="entry name" value="EXPRESSED PROTEIN"/>
    <property type="match status" value="1"/>
</dbReference>
<evidence type="ECO:0000256" key="1">
    <source>
        <dbReference type="SAM" id="MobiDB-lite"/>
    </source>
</evidence>
<dbReference type="Pfam" id="PF12023">
    <property type="entry name" value="DUF3511"/>
    <property type="match status" value="1"/>
</dbReference>
<dbReference type="AlphaFoldDB" id="A0A6P5X1W1"/>
<evidence type="ECO:0000313" key="2">
    <source>
        <dbReference type="Proteomes" id="UP000515121"/>
    </source>
</evidence>
<organism evidence="2 3">
    <name type="scientific">Durio zibethinus</name>
    <name type="common">Durian</name>
    <dbReference type="NCBI Taxonomy" id="66656"/>
    <lineage>
        <taxon>Eukaryota</taxon>
        <taxon>Viridiplantae</taxon>
        <taxon>Streptophyta</taxon>
        <taxon>Embryophyta</taxon>
        <taxon>Tracheophyta</taxon>
        <taxon>Spermatophyta</taxon>
        <taxon>Magnoliopsida</taxon>
        <taxon>eudicotyledons</taxon>
        <taxon>Gunneridae</taxon>
        <taxon>Pentapetalae</taxon>
        <taxon>rosids</taxon>
        <taxon>malvids</taxon>
        <taxon>Malvales</taxon>
        <taxon>Malvaceae</taxon>
        <taxon>Helicteroideae</taxon>
        <taxon>Durio</taxon>
    </lineage>
</organism>
<proteinExistence type="predicted"/>
<dbReference type="KEGG" id="dzi:111279125"/>